<keyword evidence="1" id="KW-0812">Transmembrane</keyword>
<evidence type="ECO:0000256" key="1">
    <source>
        <dbReference type="SAM" id="Phobius"/>
    </source>
</evidence>
<gene>
    <name evidence="2" type="ORF">GCM10022280_21630</name>
</gene>
<organism evidence="2 3">
    <name type="scientific">Sphingomonas swuensis</name>
    <dbReference type="NCBI Taxonomy" id="977800"/>
    <lineage>
        <taxon>Bacteria</taxon>
        <taxon>Pseudomonadati</taxon>
        <taxon>Pseudomonadota</taxon>
        <taxon>Alphaproteobacteria</taxon>
        <taxon>Sphingomonadales</taxon>
        <taxon>Sphingomonadaceae</taxon>
        <taxon>Sphingomonas</taxon>
    </lineage>
</organism>
<dbReference type="EMBL" id="BAABBQ010000001">
    <property type="protein sequence ID" value="GAA4020820.1"/>
    <property type="molecule type" value="Genomic_DNA"/>
</dbReference>
<evidence type="ECO:0000313" key="2">
    <source>
        <dbReference type="EMBL" id="GAA4020820.1"/>
    </source>
</evidence>
<reference evidence="3" key="1">
    <citation type="journal article" date="2019" name="Int. J. Syst. Evol. Microbiol.">
        <title>The Global Catalogue of Microorganisms (GCM) 10K type strain sequencing project: providing services to taxonomists for standard genome sequencing and annotation.</title>
        <authorList>
            <consortium name="The Broad Institute Genomics Platform"/>
            <consortium name="The Broad Institute Genome Sequencing Center for Infectious Disease"/>
            <person name="Wu L."/>
            <person name="Ma J."/>
        </authorList>
    </citation>
    <scope>NUCLEOTIDE SEQUENCE [LARGE SCALE GENOMIC DNA]</scope>
    <source>
        <strain evidence="3">JCM 17563</strain>
    </source>
</reference>
<keyword evidence="3" id="KW-1185">Reference proteome</keyword>
<evidence type="ECO:0000313" key="3">
    <source>
        <dbReference type="Proteomes" id="UP001500235"/>
    </source>
</evidence>
<name>A0ABP7T4G9_9SPHN</name>
<feature type="transmembrane region" description="Helical" evidence="1">
    <location>
        <begin position="65"/>
        <end position="85"/>
    </location>
</feature>
<sequence>MAKDDTESGMIHFAMNPTPEGARLLTDYRLHEAIRLSDRGQYHVQAIAEAELRRREAWRAPAGRAFWISIVSVLIAFGALAIAIIK</sequence>
<proteinExistence type="predicted"/>
<keyword evidence="1" id="KW-0472">Membrane</keyword>
<comment type="caution">
    <text evidence="2">The sequence shown here is derived from an EMBL/GenBank/DDBJ whole genome shotgun (WGS) entry which is preliminary data.</text>
</comment>
<dbReference type="Proteomes" id="UP001500235">
    <property type="component" value="Unassembled WGS sequence"/>
</dbReference>
<keyword evidence="1" id="KW-1133">Transmembrane helix</keyword>
<accession>A0ABP7T4G9</accession>
<protein>
    <submittedName>
        <fullName evidence="2">Uncharacterized protein</fullName>
    </submittedName>
</protein>